<keyword evidence="3" id="KW-1185">Reference proteome</keyword>
<protein>
    <submittedName>
        <fullName evidence="2">Uncharacterized protein</fullName>
    </submittedName>
</protein>
<organism evidence="2 3">
    <name type="scientific">Nitrospira moscoviensis</name>
    <dbReference type="NCBI Taxonomy" id="42253"/>
    <lineage>
        <taxon>Bacteria</taxon>
        <taxon>Pseudomonadati</taxon>
        <taxon>Nitrospirota</taxon>
        <taxon>Nitrospiria</taxon>
        <taxon>Nitrospirales</taxon>
        <taxon>Nitrospiraceae</taxon>
        <taxon>Nitrospira</taxon>
    </lineage>
</organism>
<sequence length="93" mass="10654">MSLRKTTSSCATSSGCWARWCRWRPAAPSRPTTAARGRRQLLDRRAMVMDDGTLSETAGRWVTAMLRERRPASRRIRRLKPEIDSRNGPRALQ</sequence>
<evidence type="ECO:0000313" key="2">
    <source>
        <dbReference type="EMBL" id="ALA57830.1"/>
    </source>
</evidence>
<accession>A0A0K2GA56</accession>
<dbReference type="EMBL" id="CP011801">
    <property type="protein sequence ID" value="ALA57830.1"/>
    <property type="molecule type" value="Genomic_DNA"/>
</dbReference>
<evidence type="ECO:0000256" key="1">
    <source>
        <dbReference type="SAM" id="MobiDB-lite"/>
    </source>
</evidence>
<proteinExistence type="predicted"/>
<dbReference type="PROSITE" id="PS51257">
    <property type="entry name" value="PROKAR_LIPOPROTEIN"/>
    <property type="match status" value="1"/>
</dbReference>
<dbReference type="Proteomes" id="UP000069205">
    <property type="component" value="Chromosome"/>
</dbReference>
<name>A0A0K2GA56_NITMO</name>
<gene>
    <name evidence="2" type="ORF">NITMOv2_1403</name>
</gene>
<feature type="region of interest" description="Disordered" evidence="1">
    <location>
        <begin position="72"/>
        <end position="93"/>
    </location>
</feature>
<evidence type="ECO:0000313" key="3">
    <source>
        <dbReference type="Proteomes" id="UP000069205"/>
    </source>
</evidence>
<dbReference type="KEGG" id="nmv:NITMOv2_1403"/>
<dbReference type="AlphaFoldDB" id="A0A0K2GA56"/>
<dbReference type="STRING" id="42253.NITMOv2_1403"/>
<reference evidence="2 3" key="1">
    <citation type="journal article" date="2015" name="Proc. Natl. Acad. Sci. U.S.A.">
        <title>Expanded metabolic versatility of ubiquitous nitrite-oxidizing bacteria from the genus Nitrospira.</title>
        <authorList>
            <person name="Koch H."/>
            <person name="Lucker S."/>
            <person name="Albertsen M."/>
            <person name="Kitzinger K."/>
            <person name="Herbold C."/>
            <person name="Spieck E."/>
            <person name="Nielsen P.H."/>
            <person name="Wagner M."/>
            <person name="Daims H."/>
        </authorList>
    </citation>
    <scope>NUCLEOTIDE SEQUENCE [LARGE SCALE GENOMIC DNA]</scope>
    <source>
        <strain evidence="2 3">NSP M-1</strain>
    </source>
</reference>